<proteinExistence type="predicted"/>
<evidence type="ECO:0000313" key="1">
    <source>
        <dbReference type="EMBL" id="JAE18000.1"/>
    </source>
</evidence>
<reference evidence="1" key="1">
    <citation type="submission" date="2014-09" db="EMBL/GenBank/DDBJ databases">
        <authorList>
            <person name="Magalhaes I.L.F."/>
            <person name="Oliveira U."/>
            <person name="Santos F.R."/>
            <person name="Vidigal T.H.D.A."/>
            <person name="Brescovit A.D."/>
            <person name="Santos A.J."/>
        </authorList>
    </citation>
    <scope>NUCLEOTIDE SEQUENCE</scope>
    <source>
        <tissue evidence="1">Shoot tissue taken approximately 20 cm above the soil surface</tissue>
    </source>
</reference>
<reference evidence="1" key="2">
    <citation type="journal article" date="2015" name="Data Brief">
        <title>Shoot transcriptome of the giant reed, Arundo donax.</title>
        <authorList>
            <person name="Barrero R.A."/>
            <person name="Guerrero F.D."/>
            <person name="Moolhuijzen P."/>
            <person name="Goolsby J.A."/>
            <person name="Tidwell J."/>
            <person name="Bellgard S.E."/>
            <person name="Bellgard M.I."/>
        </authorList>
    </citation>
    <scope>NUCLEOTIDE SEQUENCE</scope>
    <source>
        <tissue evidence="1">Shoot tissue taken approximately 20 cm above the soil surface</tissue>
    </source>
</reference>
<name>A0A0A9FYU5_ARUDO</name>
<dbReference type="EMBL" id="GBRH01179896">
    <property type="protein sequence ID" value="JAE18000.1"/>
    <property type="molecule type" value="Transcribed_RNA"/>
</dbReference>
<accession>A0A0A9FYU5</accession>
<protein>
    <submittedName>
        <fullName evidence="1">Uncharacterized protein</fullName>
    </submittedName>
</protein>
<organism evidence="1">
    <name type="scientific">Arundo donax</name>
    <name type="common">Giant reed</name>
    <name type="synonym">Donax arundinaceus</name>
    <dbReference type="NCBI Taxonomy" id="35708"/>
    <lineage>
        <taxon>Eukaryota</taxon>
        <taxon>Viridiplantae</taxon>
        <taxon>Streptophyta</taxon>
        <taxon>Embryophyta</taxon>
        <taxon>Tracheophyta</taxon>
        <taxon>Spermatophyta</taxon>
        <taxon>Magnoliopsida</taxon>
        <taxon>Liliopsida</taxon>
        <taxon>Poales</taxon>
        <taxon>Poaceae</taxon>
        <taxon>PACMAD clade</taxon>
        <taxon>Arundinoideae</taxon>
        <taxon>Arundineae</taxon>
        <taxon>Arundo</taxon>
    </lineage>
</organism>
<sequence>MELLMPFVLSCHLLTGGRALLS</sequence>
<dbReference type="AlphaFoldDB" id="A0A0A9FYU5"/>